<dbReference type="GO" id="GO:0016846">
    <property type="term" value="F:carbon-sulfur lyase activity"/>
    <property type="evidence" value="ECO:0007669"/>
    <property type="project" value="InterPro"/>
</dbReference>
<dbReference type="InterPro" id="IPR006948">
    <property type="entry name" value="Alliinase_C"/>
</dbReference>
<protein>
    <recommendedName>
        <fullName evidence="2">Alliinase C-terminal domain-containing protein</fullName>
    </recommendedName>
</protein>
<dbReference type="SUPFAM" id="SSF53383">
    <property type="entry name" value="PLP-dependent transferases"/>
    <property type="match status" value="1"/>
</dbReference>
<gene>
    <name evidence="3" type="ORF">SASPL_140248</name>
</gene>
<dbReference type="InterPro" id="IPR050478">
    <property type="entry name" value="Ethylene_sulfur-biosynth"/>
</dbReference>
<evidence type="ECO:0000256" key="1">
    <source>
        <dbReference type="ARBA" id="ARBA00022898"/>
    </source>
</evidence>
<dbReference type="Proteomes" id="UP000298416">
    <property type="component" value="Unassembled WGS sequence"/>
</dbReference>
<dbReference type="InterPro" id="IPR015424">
    <property type="entry name" value="PyrdxlP-dep_Trfase"/>
</dbReference>
<evidence type="ECO:0000259" key="2">
    <source>
        <dbReference type="Pfam" id="PF04864"/>
    </source>
</evidence>
<dbReference type="GO" id="GO:0008483">
    <property type="term" value="F:transaminase activity"/>
    <property type="evidence" value="ECO:0007669"/>
    <property type="project" value="TreeGrafter"/>
</dbReference>
<dbReference type="GO" id="GO:0006520">
    <property type="term" value="P:amino acid metabolic process"/>
    <property type="evidence" value="ECO:0007669"/>
    <property type="project" value="TreeGrafter"/>
</dbReference>
<comment type="caution">
    <text evidence="3">The sequence shown here is derived from an EMBL/GenBank/DDBJ whole genome shotgun (WGS) entry which is preliminary data.</text>
</comment>
<dbReference type="Gene3D" id="3.40.640.10">
    <property type="entry name" value="Type I PLP-dependent aspartate aminotransferase-like (Major domain)"/>
    <property type="match status" value="1"/>
</dbReference>
<reference evidence="3" key="2">
    <citation type="submission" date="2020-08" db="EMBL/GenBank/DDBJ databases">
        <title>Plant Genome Project.</title>
        <authorList>
            <person name="Zhang R.-G."/>
        </authorList>
    </citation>
    <scope>NUCLEOTIDE SEQUENCE</scope>
    <source>
        <strain evidence="3">Huo1</strain>
        <tissue evidence="3">Leaf</tissue>
    </source>
</reference>
<dbReference type="InterPro" id="IPR015421">
    <property type="entry name" value="PyrdxlP-dep_Trfase_major"/>
</dbReference>
<evidence type="ECO:0000313" key="3">
    <source>
        <dbReference type="EMBL" id="KAG6398778.1"/>
    </source>
</evidence>
<keyword evidence="4" id="KW-1185">Reference proteome</keyword>
<dbReference type="EMBL" id="PNBA02000015">
    <property type="protein sequence ID" value="KAG6398778.1"/>
    <property type="molecule type" value="Genomic_DNA"/>
</dbReference>
<reference evidence="3" key="1">
    <citation type="submission" date="2018-01" db="EMBL/GenBank/DDBJ databases">
        <authorList>
            <person name="Mao J.F."/>
        </authorList>
    </citation>
    <scope>NUCLEOTIDE SEQUENCE</scope>
    <source>
        <strain evidence="3">Huo1</strain>
        <tissue evidence="3">Leaf</tissue>
    </source>
</reference>
<name>A0A8X8WRA0_SALSN</name>
<sequence>MVSTETAVAASVDAAAAVVVAVEWAGDAHAYDRNDQPYIEMVTSPNNPDGELRGHVVNKANGMLVHDLAYYWPQYMAITEPADNNVMLFTISKCTGHAGSRIVQDLNVAKRMVKFLEISTIGVSKEAQLRSINILEMISTNMDVVVLVVEDVERFLQTKRLQGSVIKNDDMRRQVQDQTKRLQGSVIKNDDMRRQMGDSEGPDVAKRMVKFKEITPLGCPRKLNLELSAIDTCRQGGRGLGKCR</sequence>
<keyword evidence="1" id="KW-0663">Pyridoxal phosphate</keyword>
<dbReference type="AlphaFoldDB" id="A0A8X8WRA0"/>
<proteinExistence type="predicted"/>
<accession>A0A8X8WRA0</accession>
<dbReference type="PANTHER" id="PTHR43795:SF15">
    <property type="entry name" value="TRYPTOPHAN AMINOTRANSFERASE-RELATED PROTEIN 1"/>
    <property type="match status" value="1"/>
</dbReference>
<feature type="domain" description="Alliinase C-terminal" evidence="2">
    <location>
        <begin position="22"/>
        <end position="143"/>
    </location>
</feature>
<dbReference type="PANTHER" id="PTHR43795">
    <property type="entry name" value="BIFUNCTIONAL ASPARTATE AMINOTRANSFERASE AND GLUTAMATE/ASPARTATE-PREPHENATE AMINOTRANSFERASE-RELATED"/>
    <property type="match status" value="1"/>
</dbReference>
<dbReference type="Pfam" id="PF04864">
    <property type="entry name" value="Alliinase_C"/>
    <property type="match status" value="1"/>
</dbReference>
<organism evidence="3">
    <name type="scientific">Salvia splendens</name>
    <name type="common">Scarlet sage</name>
    <dbReference type="NCBI Taxonomy" id="180675"/>
    <lineage>
        <taxon>Eukaryota</taxon>
        <taxon>Viridiplantae</taxon>
        <taxon>Streptophyta</taxon>
        <taxon>Embryophyta</taxon>
        <taxon>Tracheophyta</taxon>
        <taxon>Spermatophyta</taxon>
        <taxon>Magnoliopsida</taxon>
        <taxon>eudicotyledons</taxon>
        <taxon>Gunneridae</taxon>
        <taxon>Pentapetalae</taxon>
        <taxon>asterids</taxon>
        <taxon>lamiids</taxon>
        <taxon>Lamiales</taxon>
        <taxon>Lamiaceae</taxon>
        <taxon>Nepetoideae</taxon>
        <taxon>Mentheae</taxon>
        <taxon>Salviinae</taxon>
        <taxon>Salvia</taxon>
        <taxon>Salvia subgen. Calosphace</taxon>
        <taxon>core Calosphace</taxon>
    </lineage>
</organism>
<evidence type="ECO:0000313" key="4">
    <source>
        <dbReference type="Proteomes" id="UP000298416"/>
    </source>
</evidence>